<evidence type="ECO:0000313" key="3">
    <source>
        <dbReference type="Proteomes" id="UP000295818"/>
    </source>
</evidence>
<evidence type="ECO:0000259" key="1">
    <source>
        <dbReference type="Pfam" id="PF18678"/>
    </source>
</evidence>
<keyword evidence="3" id="KW-1185">Reference proteome</keyword>
<dbReference type="Proteomes" id="UP000295818">
    <property type="component" value="Unassembled WGS sequence"/>
</dbReference>
<dbReference type="EMBL" id="SLWM01000001">
    <property type="protein sequence ID" value="TCO31539.1"/>
    <property type="molecule type" value="Genomic_DNA"/>
</dbReference>
<protein>
    <recommendedName>
        <fullName evidence="1">Allene oxide cyclase barrel-like domain-containing protein</fullName>
    </recommendedName>
</protein>
<dbReference type="Pfam" id="PF18678">
    <property type="entry name" value="AOC_like"/>
    <property type="match status" value="1"/>
</dbReference>
<comment type="caution">
    <text evidence="2">The sequence shown here is derived from an EMBL/GenBank/DDBJ whole genome shotgun (WGS) entry which is preliminary data.</text>
</comment>
<evidence type="ECO:0000313" key="2">
    <source>
        <dbReference type="EMBL" id="TCO31539.1"/>
    </source>
</evidence>
<dbReference type="InterPro" id="IPR041013">
    <property type="entry name" value="AOC-like"/>
</dbReference>
<dbReference type="Gene3D" id="2.40.480.10">
    <property type="entry name" value="Allene oxide cyclase-like"/>
    <property type="match status" value="1"/>
</dbReference>
<dbReference type="InterPro" id="IPR034871">
    <property type="entry name" value="Allene_oxi_cyc_sf"/>
</dbReference>
<dbReference type="InterPro" id="IPR044859">
    <property type="entry name" value="Allene_oxi_cyc_Dirigent"/>
</dbReference>
<reference evidence="2 3" key="1">
    <citation type="journal article" date="2015" name="Stand. Genomic Sci.">
        <title>Genomic Encyclopedia of Bacterial and Archaeal Type Strains, Phase III: the genomes of soil and plant-associated and newly described type strains.</title>
        <authorList>
            <person name="Whitman W.B."/>
            <person name="Woyke T."/>
            <person name="Klenk H.P."/>
            <person name="Zhou Y."/>
            <person name="Lilburn T.G."/>
            <person name="Beck B.J."/>
            <person name="De Vos P."/>
            <person name="Vandamme P."/>
            <person name="Eisen J.A."/>
            <person name="Garrity G."/>
            <person name="Hugenholtz P."/>
            <person name="Kyrpides N.C."/>
        </authorList>
    </citation>
    <scope>NUCLEOTIDE SEQUENCE [LARGE SCALE GENOMIC DNA]</scope>
    <source>
        <strain evidence="2 3">VKM Ac-2538</strain>
    </source>
</reference>
<feature type="domain" description="Allene oxide cyclase barrel-like" evidence="1">
    <location>
        <begin position="54"/>
        <end position="164"/>
    </location>
</feature>
<sequence>MGVAALSLQHHYSYKEKFEMRSIHTAAAVVTACLAGALGGSVAHGSGGEVLNLTARTEQFAVIDVGTPGPALGLGDQIVSSDKVFRNGKPVGTDGVTCTVVKATPQAMTCNWQMTIALPEGQLTLQAIADGPTGPPTEPIKTTFAITGGTGRYRNAHGTADITDNPGGTEQITARLTN</sequence>
<name>A0ABY2BVD1_9ACTN</name>
<gene>
    <name evidence="2" type="ORF">EV644_101179</name>
</gene>
<organism evidence="2 3">
    <name type="scientific">Kribbella orskensis</name>
    <dbReference type="NCBI Taxonomy" id="2512216"/>
    <lineage>
        <taxon>Bacteria</taxon>
        <taxon>Bacillati</taxon>
        <taxon>Actinomycetota</taxon>
        <taxon>Actinomycetes</taxon>
        <taxon>Propionibacteriales</taxon>
        <taxon>Kribbellaceae</taxon>
        <taxon>Kribbella</taxon>
    </lineage>
</organism>
<proteinExistence type="predicted"/>
<accession>A0ABY2BVD1</accession>
<dbReference type="SUPFAM" id="SSF141493">
    <property type="entry name" value="Allene oxide cyclase-like"/>
    <property type="match status" value="1"/>
</dbReference>